<feature type="transmembrane region" description="Helical" evidence="7">
    <location>
        <begin position="12"/>
        <end position="31"/>
    </location>
</feature>
<evidence type="ECO:0000256" key="2">
    <source>
        <dbReference type="ARBA" id="ARBA00005262"/>
    </source>
</evidence>
<dbReference type="InterPro" id="IPR003370">
    <property type="entry name" value="Chromate_transpt"/>
</dbReference>
<feature type="transmembrane region" description="Helical" evidence="7">
    <location>
        <begin position="79"/>
        <end position="104"/>
    </location>
</feature>
<dbReference type="OrthoDB" id="9788907at2"/>
<organism evidence="8 9">
    <name type="scientific">Alistipes dispar</name>
    <dbReference type="NCBI Taxonomy" id="2585119"/>
    <lineage>
        <taxon>Bacteria</taxon>
        <taxon>Pseudomonadati</taxon>
        <taxon>Bacteroidota</taxon>
        <taxon>Bacteroidia</taxon>
        <taxon>Bacteroidales</taxon>
        <taxon>Rikenellaceae</taxon>
        <taxon>Alistipes</taxon>
    </lineage>
</organism>
<evidence type="ECO:0000256" key="6">
    <source>
        <dbReference type="ARBA" id="ARBA00023136"/>
    </source>
</evidence>
<dbReference type="Proteomes" id="UP000319374">
    <property type="component" value="Chromosome"/>
</dbReference>
<evidence type="ECO:0000313" key="9">
    <source>
        <dbReference type="Proteomes" id="UP000319374"/>
    </source>
</evidence>
<dbReference type="GeneID" id="98672622"/>
<evidence type="ECO:0000256" key="4">
    <source>
        <dbReference type="ARBA" id="ARBA00022692"/>
    </source>
</evidence>
<comment type="similarity">
    <text evidence="2">Belongs to the chromate ion transporter (CHR) (TC 2.A.51) family.</text>
</comment>
<gene>
    <name evidence="8" type="ORF">A5CPEGH6_06460</name>
</gene>
<feature type="transmembrane region" description="Helical" evidence="7">
    <location>
        <begin position="116"/>
        <end position="133"/>
    </location>
</feature>
<keyword evidence="3" id="KW-1003">Cell membrane</keyword>
<accession>A0A4Y1X115</accession>
<dbReference type="EMBL" id="AP019736">
    <property type="protein sequence ID" value="BBL06008.1"/>
    <property type="molecule type" value="Genomic_DNA"/>
</dbReference>
<dbReference type="Pfam" id="PF02417">
    <property type="entry name" value="Chromate_transp"/>
    <property type="match status" value="1"/>
</dbReference>
<reference evidence="9" key="1">
    <citation type="submission" date="2019-06" db="EMBL/GenBank/DDBJ databases">
        <title>Alistipes onderdonkii subsp. vulgaris subsp. nov., Alistipes dispar sp. nov. and Alistipes communis sp. nov., isolated from human faeces, and creation of Alistipes onderdonkii subsp. onderdonkii subsp. nov.</title>
        <authorList>
            <person name="Sakamoto M."/>
            <person name="Ikeyama N."/>
            <person name="Ogata Y."/>
            <person name="Suda W."/>
            <person name="Iino T."/>
            <person name="Hattori M."/>
            <person name="Ohkuma M."/>
        </authorList>
    </citation>
    <scope>NUCLEOTIDE SEQUENCE [LARGE SCALE GENOMIC DNA]</scope>
    <source>
        <strain evidence="9">5CPEGH6</strain>
    </source>
</reference>
<dbReference type="RefSeq" id="WP_141427865.1">
    <property type="nucleotide sequence ID" value="NZ_AP019736.1"/>
</dbReference>
<evidence type="ECO:0000256" key="3">
    <source>
        <dbReference type="ARBA" id="ARBA00022475"/>
    </source>
</evidence>
<sequence length="182" mass="19423">MERTTLFELFRSFFKIGLFTFGGGYAMVPLIEAEIIERRRWLPQGEFLDLLTLAQSSPGPIAVNTSVFIGYKVRGLRGAVAASLGAVLPSFLIILIVAIFFAGIRHNPVVDAAFKGMRPAVVALIVVPVFSLARGMHPALMAVAVLAALAVWGLGWSPVLLIAAGAAAGIGWTLTIGKRLHK</sequence>
<proteinExistence type="inferred from homology"/>
<evidence type="ECO:0000256" key="1">
    <source>
        <dbReference type="ARBA" id="ARBA00004651"/>
    </source>
</evidence>
<dbReference type="PANTHER" id="PTHR43663">
    <property type="entry name" value="CHROMATE TRANSPORT PROTEIN-RELATED"/>
    <property type="match status" value="1"/>
</dbReference>
<dbReference type="GO" id="GO:0015109">
    <property type="term" value="F:chromate transmembrane transporter activity"/>
    <property type="evidence" value="ECO:0007669"/>
    <property type="project" value="InterPro"/>
</dbReference>
<keyword evidence="4 7" id="KW-0812">Transmembrane</keyword>
<evidence type="ECO:0000313" key="8">
    <source>
        <dbReference type="EMBL" id="BBL06008.1"/>
    </source>
</evidence>
<dbReference type="AlphaFoldDB" id="A0A4Y1X115"/>
<evidence type="ECO:0000256" key="7">
    <source>
        <dbReference type="SAM" id="Phobius"/>
    </source>
</evidence>
<feature type="transmembrane region" description="Helical" evidence="7">
    <location>
        <begin position="160"/>
        <end position="177"/>
    </location>
</feature>
<keyword evidence="6 7" id="KW-0472">Membrane</keyword>
<dbReference type="KEGG" id="ada:A5CPEGH6_06460"/>
<keyword evidence="5 7" id="KW-1133">Transmembrane helix</keyword>
<dbReference type="PANTHER" id="PTHR43663:SF2">
    <property type="entry name" value="CHROMATE TRANSPORT PROTEIN-RELATED"/>
    <property type="match status" value="1"/>
</dbReference>
<evidence type="ECO:0000256" key="5">
    <source>
        <dbReference type="ARBA" id="ARBA00022989"/>
    </source>
</evidence>
<dbReference type="GO" id="GO:0005886">
    <property type="term" value="C:plasma membrane"/>
    <property type="evidence" value="ECO:0007669"/>
    <property type="project" value="UniProtKB-SubCell"/>
</dbReference>
<dbReference type="InterPro" id="IPR052518">
    <property type="entry name" value="CHR_Transporter"/>
</dbReference>
<name>A0A4Y1X115_9BACT</name>
<comment type="subcellular location">
    <subcellularLocation>
        <location evidence="1">Cell membrane</location>
        <topology evidence="1">Multi-pass membrane protein</topology>
    </subcellularLocation>
</comment>
<keyword evidence="9" id="KW-1185">Reference proteome</keyword>
<protein>
    <submittedName>
        <fullName evidence="8">Chromate transporter</fullName>
    </submittedName>
</protein>